<gene>
    <name evidence="2" type="ORF">WMO66_05680</name>
</gene>
<dbReference type="Gene3D" id="1.25.40.750">
    <property type="entry name" value="Domain of unknown function DUF5071"/>
    <property type="match status" value="1"/>
</dbReference>
<feature type="domain" description="DUF5071" evidence="1">
    <location>
        <begin position="53"/>
        <end position="121"/>
    </location>
</feature>
<comment type="caution">
    <text evidence="2">The sequence shown here is derived from an EMBL/GenBank/DDBJ whole genome shotgun (WGS) entry which is preliminary data.</text>
</comment>
<dbReference type="InterPro" id="IPR038692">
    <property type="entry name" value="Cthe_2751_sf"/>
</dbReference>
<keyword evidence="3" id="KW-1185">Reference proteome</keyword>
<dbReference type="Proteomes" id="UP001491552">
    <property type="component" value="Unassembled WGS sequence"/>
</dbReference>
<dbReference type="Pfam" id="PF16804">
    <property type="entry name" value="DUF5071"/>
    <property type="match status" value="1"/>
</dbReference>
<proteinExistence type="predicted"/>
<evidence type="ECO:0000313" key="2">
    <source>
        <dbReference type="EMBL" id="MEQ2510741.1"/>
    </source>
</evidence>
<protein>
    <submittedName>
        <fullName evidence="2">DUF5071 domain-containing protein</fullName>
    </submittedName>
</protein>
<dbReference type="RefSeq" id="WP_349135422.1">
    <property type="nucleotide sequence ID" value="NZ_JBBMFF010000182.1"/>
</dbReference>
<dbReference type="EMBL" id="JBBMFF010000182">
    <property type="protein sequence ID" value="MEQ2510741.1"/>
    <property type="molecule type" value="Genomic_DNA"/>
</dbReference>
<organism evidence="2 3">
    <name type="scientific">Faecousia intestinalis</name>
    <dbReference type="NCBI Taxonomy" id="3133167"/>
    <lineage>
        <taxon>Bacteria</taxon>
        <taxon>Bacillati</taxon>
        <taxon>Bacillota</taxon>
        <taxon>Clostridia</taxon>
        <taxon>Eubacteriales</taxon>
        <taxon>Oscillospiraceae</taxon>
        <taxon>Faecousia</taxon>
    </lineage>
</organism>
<accession>A0ABV1G5Q7</accession>
<name>A0ABV1G5Q7_9FIRM</name>
<evidence type="ECO:0000313" key="3">
    <source>
        <dbReference type="Proteomes" id="UP001491552"/>
    </source>
</evidence>
<reference evidence="2 3" key="1">
    <citation type="submission" date="2024-03" db="EMBL/GenBank/DDBJ databases">
        <title>Human intestinal bacterial collection.</title>
        <authorList>
            <person name="Pauvert C."/>
            <person name="Hitch T.C.A."/>
            <person name="Clavel T."/>
        </authorList>
    </citation>
    <scope>NUCLEOTIDE SEQUENCE [LARGE SCALE GENOMIC DNA]</scope>
    <source>
        <strain evidence="2 3">CLA-AA-H192</strain>
    </source>
</reference>
<dbReference type="InterPro" id="IPR031837">
    <property type="entry name" value="DUF5071"/>
</dbReference>
<sequence>MTEIDVIMGMLDWNNSAEEQAAGLAQAAQVENFQVFLQPCTEHYNKNVWDNCAKALAMRSDAELDACLENLLAWLRDMNWPGAFLILERLQAFQNSAALHRAIAGSLLCAQALGDEVWEENLRKLQNCENTIST</sequence>
<evidence type="ECO:0000259" key="1">
    <source>
        <dbReference type="Pfam" id="PF16804"/>
    </source>
</evidence>